<comment type="subcellular location">
    <subcellularLocation>
        <location evidence="1">Nucleus</location>
        <location evidence="1">Nuclear pore complex</location>
    </subcellularLocation>
</comment>
<dbReference type="SUPFAM" id="SSF53383">
    <property type="entry name" value="PLP-dependent transferases"/>
    <property type="match status" value="1"/>
</dbReference>
<dbReference type="Pfam" id="PF00155">
    <property type="entry name" value="Aminotran_1_2"/>
    <property type="match status" value="1"/>
</dbReference>
<dbReference type="PANTHER" id="PTHR11024">
    <property type="entry name" value="NUCLEAR PORE COMPLEX PROTEIN SEC13 / SEH1 FAMILY MEMBER"/>
    <property type="match status" value="1"/>
</dbReference>
<feature type="compositionally biased region" description="Low complexity" evidence="12">
    <location>
        <begin position="703"/>
        <end position="717"/>
    </location>
</feature>
<dbReference type="Proteomes" id="UP000230002">
    <property type="component" value="Unassembled WGS sequence"/>
</dbReference>
<comment type="caution">
    <text evidence="14">The sequence shown here is derived from an EMBL/GenBank/DDBJ whole genome shotgun (WGS) entry which is preliminary data.</text>
</comment>
<dbReference type="InterPro" id="IPR004839">
    <property type="entry name" value="Aminotransferase_I/II_large"/>
</dbReference>
<sequence>MVGFRLSNTTLSTGRPPIPQAYAWAAAYAATDDRPLLDMSQGVPGVPPPQVFLEALGKAASSPGSCGYLPNTGEPALREAMVQEMKVRYGEDADVTQDDIAITAGCNLAFVAAAATLVDSGDEVIIPVPWYFNHEMTLTMLGAKPVLLHTCAEEGFLPSLERCAALITQKTKAIVLVTPNNPTGAIYPPSLIAAFAKLARQNNIALVLDETYRDFITSGVPHHLFSPSESASSAGLDSGSPGLPADWDWRTTFIHLFSFSKSYCIPGHRLGLICASPDIIPSLNKVLDNMQICAPRPPQVALAPLVPTLRPFVRETAAAVAHRHALFRERLPPRWRIGSQGGYYAFVRHPFEGVHADEVCRRLAQEVGVVTLPAGFFGPQAEENAVVREDDRWIRFSVANVDDRKVEETLGSVYVFFLNIMIQTGLIRDAHNDLVTDASYDFYGLHLATCSLDQRVKVWQLDESTGSWSPEHDWKAHDAVVSKISWAHPEFGTILATASFDRTVKVWEQISAPDVDAGQLNGTGTGGSNSTRWVERAMLVDAKGTVRSVEFAPQHFGLKLATISSDNYLRIYECLEQPSLSAWQILDEVDVLSLPTATPASRSTAHTVTVATPTQTAATLDGNSVSLVSNALQQQAQQGQVPGRPGLGTREADGGWSLSWCKDRYWGEVLAAGCGIDGIVKIIQMSPSHRPTTVLSLNPSPSAAETTTTTTKTAGEGEPPKAFAVTSVAWAPSCGRSYHLIATGSRDGHVRIWRVKPPTPSEDLDDDVPEGTEKWSASIVGDFDDHKSAVGRVEWNLTGTILSSTGNDGRVRLWKMTAGNVWRPAGHISVEQAEEQQSEMDAEMAVED</sequence>
<dbReference type="CDD" id="cd00609">
    <property type="entry name" value="AAT_like"/>
    <property type="match status" value="1"/>
</dbReference>
<evidence type="ECO:0000256" key="8">
    <source>
        <dbReference type="ARBA" id="ARBA00023010"/>
    </source>
</evidence>
<dbReference type="PANTHER" id="PTHR11024:SF3">
    <property type="entry name" value="NUCLEOPORIN SEH1"/>
    <property type="match status" value="1"/>
</dbReference>
<dbReference type="Pfam" id="PF00400">
    <property type="entry name" value="WD40"/>
    <property type="match status" value="4"/>
</dbReference>
<keyword evidence="15" id="KW-1185">Reference proteome</keyword>
<evidence type="ECO:0000256" key="12">
    <source>
        <dbReference type="SAM" id="MobiDB-lite"/>
    </source>
</evidence>
<evidence type="ECO:0000256" key="6">
    <source>
        <dbReference type="ARBA" id="ARBA00022816"/>
    </source>
</evidence>
<evidence type="ECO:0000256" key="5">
    <source>
        <dbReference type="ARBA" id="ARBA00022737"/>
    </source>
</evidence>
<dbReference type="PRINTS" id="PR00320">
    <property type="entry name" value="GPROTEINBRPT"/>
</dbReference>
<dbReference type="InterPro" id="IPR015424">
    <property type="entry name" value="PyrdxlP-dep_Trfase"/>
</dbReference>
<dbReference type="GO" id="GO:0005198">
    <property type="term" value="F:structural molecule activity"/>
    <property type="evidence" value="ECO:0007669"/>
    <property type="project" value="InterPro"/>
</dbReference>
<name>A0A2G8SLU8_9APHY</name>
<dbReference type="InterPro" id="IPR015421">
    <property type="entry name" value="PyrdxlP-dep_Trfase_major"/>
</dbReference>
<evidence type="ECO:0000259" key="13">
    <source>
        <dbReference type="Pfam" id="PF00155"/>
    </source>
</evidence>
<dbReference type="AlphaFoldDB" id="A0A2G8SLU8"/>
<dbReference type="GO" id="GO:0015031">
    <property type="term" value="P:protein transport"/>
    <property type="evidence" value="ECO:0007669"/>
    <property type="project" value="UniProtKB-KW"/>
</dbReference>
<dbReference type="GO" id="GO:0035859">
    <property type="term" value="C:Seh1-associated complex"/>
    <property type="evidence" value="ECO:0007669"/>
    <property type="project" value="TreeGrafter"/>
</dbReference>
<evidence type="ECO:0000256" key="9">
    <source>
        <dbReference type="ARBA" id="ARBA00023132"/>
    </source>
</evidence>
<dbReference type="InterPro" id="IPR020472">
    <property type="entry name" value="WD40_PAC1"/>
</dbReference>
<dbReference type="InterPro" id="IPR036322">
    <property type="entry name" value="WD40_repeat_dom_sf"/>
</dbReference>
<dbReference type="PROSITE" id="PS50082">
    <property type="entry name" value="WD_REPEATS_2"/>
    <property type="match status" value="4"/>
</dbReference>
<dbReference type="SMART" id="SM00320">
    <property type="entry name" value="WD40"/>
    <property type="match status" value="5"/>
</dbReference>
<dbReference type="GO" id="GO:0030170">
    <property type="term" value="F:pyridoxal phosphate binding"/>
    <property type="evidence" value="ECO:0007669"/>
    <property type="project" value="InterPro"/>
</dbReference>
<accession>A0A2G8SLU8</accession>
<reference evidence="14 15" key="1">
    <citation type="journal article" date="2015" name="Sci. Rep.">
        <title>Chromosome-level genome map provides insights into diverse defense mechanisms in the medicinal fungus Ganoderma sinense.</title>
        <authorList>
            <person name="Zhu Y."/>
            <person name="Xu J."/>
            <person name="Sun C."/>
            <person name="Zhou S."/>
            <person name="Xu H."/>
            <person name="Nelson D.R."/>
            <person name="Qian J."/>
            <person name="Song J."/>
            <person name="Luo H."/>
            <person name="Xiang L."/>
            <person name="Li Y."/>
            <person name="Xu Z."/>
            <person name="Ji A."/>
            <person name="Wang L."/>
            <person name="Lu S."/>
            <person name="Hayward A."/>
            <person name="Sun W."/>
            <person name="Li X."/>
            <person name="Schwartz D.C."/>
            <person name="Wang Y."/>
            <person name="Chen S."/>
        </authorList>
    </citation>
    <scope>NUCLEOTIDE SEQUENCE [LARGE SCALE GENOMIC DNA]</scope>
    <source>
        <strain evidence="14 15">ZZ0214-1</strain>
    </source>
</reference>
<keyword evidence="3" id="KW-0813">Transport</keyword>
<evidence type="ECO:0000256" key="7">
    <source>
        <dbReference type="ARBA" id="ARBA00022927"/>
    </source>
</evidence>
<keyword evidence="8" id="KW-0811">Translocation</keyword>
<keyword evidence="7" id="KW-0653">Protein transport</keyword>
<evidence type="ECO:0000256" key="1">
    <source>
        <dbReference type="ARBA" id="ARBA00004567"/>
    </source>
</evidence>
<keyword evidence="10" id="KW-0539">Nucleus</keyword>
<dbReference type="SUPFAM" id="SSF50978">
    <property type="entry name" value="WD40 repeat-like"/>
    <property type="match status" value="1"/>
</dbReference>
<feature type="region of interest" description="Disordered" evidence="12">
    <location>
        <begin position="692"/>
        <end position="719"/>
    </location>
</feature>
<feature type="repeat" description="WD" evidence="11">
    <location>
        <begin position="725"/>
        <end position="756"/>
    </location>
</feature>
<dbReference type="STRING" id="1077348.A0A2G8SLU8"/>
<dbReference type="GO" id="GO:0031080">
    <property type="term" value="C:nuclear pore outer ring"/>
    <property type="evidence" value="ECO:0007669"/>
    <property type="project" value="TreeGrafter"/>
</dbReference>
<dbReference type="GO" id="GO:0051028">
    <property type="term" value="P:mRNA transport"/>
    <property type="evidence" value="ECO:0007669"/>
    <property type="project" value="UniProtKB-KW"/>
</dbReference>
<keyword evidence="6" id="KW-0509">mRNA transport</keyword>
<evidence type="ECO:0000313" key="15">
    <source>
        <dbReference type="Proteomes" id="UP000230002"/>
    </source>
</evidence>
<dbReference type="GO" id="GO:1904263">
    <property type="term" value="P:positive regulation of TORC1 signaling"/>
    <property type="evidence" value="ECO:0007669"/>
    <property type="project" value="TreeGrafter"/>
</dbReference>
<evidence type="ECO:0000256" key="10">
    <source>
        <dbReference type="ARBA" id="ARBA00023242"/>
    </source>
</evidence>
<dbReference type="PROSITE" id="PS50294">
    <property type="entry name" value="WD_REPEATS_REGION"/>
    <property type="match status" value="2"/>
</dbReference>
<evidence type="ECO:0000256" key="4">
    <source>
        <dbReference type="ARBA" id="ARBA00022574"/>
    </source>
</evidence>
<evidence type="ECO:0000256" key="11">
    <source>
        <dbReference type="PROSITE-ProRule" id="PRU00221"/>
    </source>
</evidence>
<dbReference type="GO" id="GO:0034198">
    <property type="term" value="P:cellular response to amino acid starvation"/>
    <property type="evidence" value="ECO:0007669"/>
    <property type="project" value="TreeGrafter"/>
</dbReference>
<evidence type="ECO:0000313" key="14">
    <source>
        <dbReference type="EMBL" id="PIL34756.1"/>
    </source>
</evidence>
<dbReference type="OrthoDB" id="5566198at2759"/>
<dbReference type="Gene3D" id="3.40.640.10">
    <property type="entry name" value="Type I PLP-dependent aspartate aminotransferase-like (Major domain)"/>
    <property type="match status" value="1"/>
</dbReference>
<gene>
    <name evidence="14" type="ORF">GSI_02543</name>
</gene>
<keyword evidence="4 11" id="KW-0853">WD repeat</keyword>
<keyword evidence="9" id="KW-0906">Nuclear pore complex</keyword>
<evidence type="ECO:0000256" key="3">
    <source>
        <dbReference type="ARBA" id="ARBA00022448"/>
    </source>
</evidence>
<evidence type="ECO:0000256" key="2">
    <source>
        <dbReference type="ARBA" id="ARBA00010102"/>
    </source>
</evidence>
<dbReference type="Gene3D" id="2.130.10.10">
    <property type="entry name" value="YVTN repeat-like/Quinoprotein amine dehydrogenase"/>
    <property type="match status" value="1"/>
</dbReference>
<proteinExistence type="inferred from homology"/>
<feature type="repeat" description="WD" evidence="11">
    <location>
        <begin position="783"/>
        <end position="824"/>
    </location>
</feature>
<dbReference type="InterPro" id="IPR037363">
    <property type="entry name" value="Sec13/Seh1_fam"/>
</dbReference>
<dbReference type="InterPro" id="IPR015943">
    <property type="entry name" value="WD40/YVTN_repeat-like_dom_sf"/>
</dbReference>
<organism evidence="14 15">
    <name type="scientific">Ganoderma sinense ZZ0214-1</name>
    <dbReference type="NCBI Taxonomy" id="1077348"/>
    <lineage>
        <taxon>Eukaryota</taxon>
        <taxon>Fungi</taxon>
        <taxon>Dikarya</taxon>
        <taxon>Basidiomycota</taxon>
        <taxon>Agaricomycotina</taxon>
        <taxon>Agaricomycetes</taxon>
        <taxon>Polyporales</taxon>
        <taxon>Polyporaceae</taxon>
        <taxon>Ganoderma</taxon>
    </lineage>
</organism>
<keyword evidence="5" id="KW-0677">Repeat</keyword>
<protein>
    <submittedName>
        <fullName evidence="14">Transporter</fullName>
    </submittedName>
</protein>
<dbReference type="InterPro" id="IPR001680">
    <property type="entry name" value="WD40_rpt"/>
</dbReference>
<feature type="domain" description="Aminotransferase class I/classII large" evidence="13">
    <location>
        <begin position="36"/>
        <end position="411"/>
    </location>
</feature>
<feature type="compositionally biased region" description="Polar residues" evidence="12">
    <location>
        <begin position="692"/>
        <end position="701"/>
    </location>
</feature>
<dbReference type="EMBL" id="AYKW01000004">
    <property type="protein sequence ID" value="PIL34756.1"/>
    <property type="molecule type" value="Genomic_DNA"/>
</dbReference>
<feature type="repeat" description="WD" evidence="11">
    <location>
        <begin position="474"/>
        <end position="508"/>
    </location>
</feature>
<comment type="similarity">
    <text evidence="2">Belongs to the WD repeat SEC13 family.</text>
</comment>
<feature type="repeat" description="WD" evidence="11">
    <location>
        <begin position="428"/>
        <end position="469"/>
    </location>
</feature>